<dbReference type="PANTHER" id="PTHR23077:SF27">
    <property type="entry name" value="ATPASE FAMILY GENE 2 PROTEIN HOMOLOG A"/>
    <property type="match status" value="1"/>
</dbReference>
<dbReference type="Gene3D" id="3.40.50.300">
    <property type="entry name" value="P-loop containing nucleotide triphosphate hydrolases"/>
    <property type="match status" value="2"/>
</dbReference>
<protein>
    <submittedName>
        <fullName evidence="5">Cell division cycle protein 48-like protein</fullName>
    </submittedName>
</protein>
<dbReference type="OrthoDB" id="27435at2759"/>
<evidence type="ECO:0000313" key="6">
    <source>
        <dbReference type="Proteomes" id="UP000326759"/>
    </source>
</evidence>
<dbReference type="InterPro" id="IPR003593">
    <property type="entry name" value="AAA+_ATPase"/>
</dbReference>
<name>A0A5N5T268_9CRUS</name>
<keyword evidence="2 3" id="KW-0067">ATP-binding</keyword>
<organism evidence="5 6">
    <name type="scientific">Armadillidium nasatum</name>
    <dbReference type="NCBI Taxonomy" id="96803"/>
    <lineage>
        <taxon>Eukaryota</taxon>
        <taxon>Metazoa</taxon>
        <taxon>Ecdysozoa</taxon>
        <taxon>Arthropoda</taxon>
        <taxon>Crustacea</taxon>
        <taxon>Multicrustacea</taxon>
        <taxon>Malacostraca</taxon>
        <taxon>Eumalacostraca</taxon>
        <taxon>Peracarida</taxon>
        <taxon>Isopoda</taxon>
        <taxon>Oniscidea</taxon>
        <taxon>Crinocheta</taxon>
        <taxon>Armadillidiidae</taxon>
        <taxon>Armadillidium</taxon>
    </lineage>
</organism>
<dbReference type="InterPro" id="IPR003959">
    <property type="entry name" value="ATPase_AAA_core"/>
</dbReference>
<keyword evidence="6" id="KW-1185">Reference proteome</keyword>
<evidence type="ECO:0000259" key="4">
    <source>
        <dbReference type="SMART" id="SM00382"/>
    </source>
</evidence>
<keyword evidence="1 3" id="KW-0547">Nucleotide-binding</keyword>
<dbReference type="SUPFAM" id="SSF52540">
    <property type="entry name" value="P-loop containing nucleoside triphosphate hydrolases"/>
    <property type="match status" value="2"/>
</dbReference>
<dbReference type="InterPro" id="IPR050168">
    <property type="entry name" value="AAA_ATPase_domain"/>
</dbReference>
<proteinExistence type="inferred from homology"/>
<dbReference type="Pfam" id="PF00004">
    <property type="entry name" value="AAA"/>
    <property type="match status" value="2"/>
</dbReference>
<feature type="domain" description="AAA+ ATPase" evidence="4">
    <location>
        <begin position="186"/>
        <end position="319"/>
    </location>
</feature>
<dbReference type="GO" id="GO:0005524">
    <property type="term" value="F:ATP binding"/>
    <property type="evidence" value="ECO:0007669"/>
    <property type="project" value="UniProtKB-KW"/>
</dbReference>
<dbReference type="Proteomes" id="UP000326759">
    <property type="component" value="Unassembled WGS sequence"/>
</dbReference>
<dbReference type="Gene3D" id="1.10.8.60">
    <property type="match status" value="2"/>
</dbReference>
<dbReference type="InterPro" id="IPR003960">
    <property type="entry name" value="ATPase_AAA_CS"/>
</dbReference>
<comment type="caution">
    <text evidence="5">The sequence shown here is derived from an EMBL/GenBank/DDBJ whole genome shotgun (WGS) entry which is preliminary data.</text>
</comment>
<evidence type="ECO:0000256" key="3">
    <source>
        <dbReference type="RuleBase" id="RU003651"/>
    </source>
</evidence>
<dbReference type="EMBL" id="SEYY01013488">
    <property type="protein sequence ID" value="KAB7500591.1"/>
    <property type="molecule type" value="Genomic_DNA"/>
</dbReference>
<dbReference type="GO" id="GO:0051301">
    <property type="term" value="P:cell division"/>
    <property type="evidence" value="ECO:0007669"/>
    <property type="project" value="UniProtKB-KW"/>
</dbReference>
<keyword evidence="5" id="KW-0132">Cell division</keyword>
<dbReference type="InterPro" id="IPR027417">
    <property type="entry name" value="P-loop_NTPase"/>
</dbReference>
<keyword evidence="5" id="KW-0131">Cell cycle</keyword>
<evidence type="ECO:0000256" key="1">
    <source>
        <dbReference type="ARBA" id="ARBA00022741"/>
    </source>
</evidence>
<dbReference type="GO" id="GO:0005737">
    <property type="term" value="C:cytoplasm"/>
    <property type="evidence" value="ECO:0007669"/>
    <property type="project" value="TreeGrafter"/>
</dbReference>
<comment type="similarity">
    <text evidence="3">Belongs to the AAA ATPase family.</text>
</comment>
<evidence type="ECO:0000256" key="2">
    <source>
        <dbReference type="ARBA" id="ARBA00022840"/>
    </source>
</evidence>
<dbReference type="SMART" id="SM00382">
    <property type="entry name" value="AAA"/>
    <property type="match status" value="2"/>
</dbReference>
<accession>A0A5N5T268</accession>
<reference evidence="5 6" key="1">
    <citation type="journal article" date="2019" name="PLoS Biol.">
        <title>Sex chromosomes control vertical transmission of feminizing Wolbachia symbionts in an isopod.</title>
        <authorList>
            <person name="Becking T."/>
            <person name="Chebbi M.A."/>
            <person name="Giraud I."/>
            <person name="Moumen B."/>
            <person name="Laverre T."/>
            <person name="Caubet Y."/>
            <person name="Peccoud J."/>
            <person name="Gilbert C."/>
            <person name="Cordaux R."/>
        </authorList>
    </citation>
    <scope>NUCLEOTIDE SEQUENCE [LARGE SCALE GENOMIC DNA]</scope>
    <source>
        <strain evidence="5">ANa2</strain>
        <tissue evidence="5">Whole body excluding digestive tract and cuticle</tissue>
    </source>
</reference>
<feature type="domain" description="AAA+ ATPase" evidence="4">
    <location>
        <begin position="443"/>
        <end position="582"/>
    </location>
</feature>
<dbReference type="AlphaFoldDB" id="A0A5N5T268"/>
<gene>
    <name evidence="5" type="ORF">Anas_06835</name>
</gene>
<dbReference type="PANTHER" id="PTHR23077">
    <property type="entry name" value="AAA-FAMILY ATPASE"/>
    <property type="match status" value="1"/>
</dbReference>
<sequence length="697" mass="78417">MYGVLQICISLSLTHIGCIPEGLSANNEFVIEKEFKCCLAERVIFKHITNNISGVDTSLEASRITPSVDEKIKLPDLDKFCEFFIHRLSLHEVVVKKGMKVGLEYLSQKYFFLVESCDPCSPELTEKHDINDIGFSCFEKTEIEIIEEIVKNKKSKHTTYDDFGGYDTEIKNLKDSIDNYFNGSSSISGILISGISGTGKSYLCSILSEIYDNCYSYSSEDIISNYKGEIESNLMKIFQKANKRVPSLLIIDNIDEICTGRGEDISNTRVVNAFLHLIDGGQTNKQTLVVATTSKPEKLDQALRRPGRLSYDIVFNIPDEQCRLLILKKIFEFSSLDVQDATIDSLCSKIAAKTPGFVAADLKRLLAEAISYCTNESVLPSWEYFCQALNVVKPISLNDVATHSSKVSFDDVINYSDIKTELKSVIEIFFKYKNLLERFNVKPFTRILLFGPAGCGKTLMTQALANHFGFNIIVVKRSNVFGKYFGESEKNLESLFEKAKKSAPCILHFENFAGVAGKKSRDAEVSNDAEGRVITYLKIMFDGVQSMDDVFVVAETNRPDLLDPDVIRHGRFHRYIYVNLPSYEDRKNILETCLRGIVWDSKSNTWSLETLARKTKGFSVAEVKLLCREIKTYYDDMKCASVLDVSLSDDILGAAIEEALDIVSVGNSSRMIRKHDEFASVYLYKCAVSVRADDLPN</sequence>
<dbReference type="PROSITE" id="PS00674">
    <property type="entry name" value="AAA"/>
    <property type="match status" value="1"/>
</dbReference>
<evidence type="ECO:0000313" key="5">
    <source>
        <dbReference type="EMBL" id="KAB7500591.1"/>
    </source>
</evidence>
<dbReference type="GO" id="GO:0016887">
    <property type="term" value="F:ATP hydrolysis activity"/>
    <property type="evidence" value="ECO:0007669"/>
    <property type="project" value="InterPro"/>
</dbReference>